<dbReference type="EMBL" id="KV454411">
    <property type="protein sequence ID" value="ODQ64592.1"/>
    <property type="molecule type" value="Genomic_DNA"/>
</dbReference>
<sequence length="328" mass="36213">MSMIQRTIKVTTTQAIVDDPTADPESFPLRKWSIKISVIGANGEEVPANVFDKVTYRLHPTFENPIRSFKKAPFKIEEKGWGEFDLNIIFHVAERGGEHTVMHDLNFRQNKYDVTHVFKFPTNKPALNKLLFESGPVPGYNNPSNNNGNGNSNMGNGGGSSDSNISSNARSTTHNSSGSGSNSTISSNANTAYTNSSNLGSNGNHPTKEQYPPHHPSSSTFAKTNSTTPTSHGTVSEKRKSESLPLKPKKKSKIVDKVTVDLERLAEGIQKLGEDDLMEVVQMVTENKTPDTYIRNDIEEGEFHVDLYTLPNSLLKSLWEFISKCAKV</sequence>
<keyword evidence="5" id="KW-0396">Initiation factor</keyword>
<dbReference type="InterPro" id="IPR027353">
    <property type="entry name" value="NET_dom"/>
</dbReference>
<keyword evidence="1 2" id="KW-0539">Nucleus</keyword>
<dbReference type="PROSITE" id="PS51037">
    <property type="entry name" value="YEATS"/>
    <property type="match status" value="1"/>
</dbReference>
<dbReference type="InterPro" id="IPR055129">
    <property type="entry name" value="YEATS_dom"/>
</dbReference>
<feature type="compositionally biased region" description="Low complexity" evidence="3">
    <location>
        <begin position="138"/>
        <end position="154"/>
    </location>
</feature>
<feature type="domain" description="YEATS" evidence="4">
    <location>
        <begin position="1"/>
        <end position="134"/>
    </location>
</feature>
<dbReference type="GO" id="GO:0005634">
    <property type="term" value="C:nucleus"/>
    <property type="evidence" value="ECO:0007669"/>
    <property type="project" value="UniProtKB-SubCell"/>
</dbReference>
<comment type="subcellular location">
    <subcellularLocation>
        <location evidence="2">Nucleus</location>
    </subcellularLocation>
</comment>
<evidence type="ECO:0000256" key="1">
    <source>
        <dbReference type="ARBA" id="ARBA00023242"/>
    </source>
</evidence>
<dbReference type="Gene3D" id="1.20.1270.220">
    <property type="match status" value="1"/>
</dbReference>
<dbReference type="PANTHER" id="PTHR23195">
    <property type="entry name" value="YEATS DOMAIN"/>
    <property type="match status" value="1"/>
</dbReference>
<dbReference type="GO" id="GO:0003743">
    <property type="term" value="F:translation initiation factor activity"/>
    <property type="evidence" value="ECO:0007669"/>
    <property type="project" value="UniProtKB-KW"/>
</dbReference>
<evidence type="ECO:0000256" key="2">
    <source>
        <dbReference type="PROSITE-ProRule" id="PRU00376"/>
    </source>
</evidence>
<dbReference type="GO" id="GO:0006355">
    <property type="term" value="P:regulation of DNA-templated transcription"/>
    <property type="evidence" value="ECO:0007669"/>
    <property type="project" value="InterPro"/>
</dbReference>
<feature type="compositionally biased region" description="Low complexity" evidence="3">
    <location>
        <begin position="161"/>
        <end position="198"/>
    </location>
</feature>
<dbReference type="Proteomes" id="UP000095009">
    <property type="component" value="Unassembled WGS sequence"/>
</dbReference>
<dbReference type="InterPro" id="IPR038704">
    <property type="entry name" value="YEAST_sf"/>
</dbReference>
<keyword evidence="5" id="KW-0648">Protein biosynthesis</keyword>
<dbReference type="STRING" id="857566.A0A1E3PI18"/>
<dbReference type="AlphaFoldDB" id="A0A1E3PI18"/>
<feature type="compositionally biased region" description="Polar residues" evidence="3">
    <location>
        <begin position="216"/>
        <end position="234"/>
    </location>
</feature>
<reference evidence="5 6" key="1">
    <citation type="journal article" date="2016" name="Proc. Natl. Acad. Sci. U.S.A.">
        <title>Comparative genomics of biotechnologically important yeasts.</title>
        <authorList>
            <person name="Riley R."/>
            <person name="Haridas S."/>
            <person name="Wolfe K.H."/>
            <person name="Lopes M.R."/>
            <person name="Hittinger C.T."/>
            <person name="Goeker M."/>
            <person name="Salamov A.A."/>
            <person name="Wisecaver J.H."/>
            <person name="Long T.M."/>
            <person name="Calvey C.H."/>
            <person name="Aerts A.L."/>
            <person name="Barry K.W."/>
            <person name="Choi C."/>
            <person name="Clum A."/>
            <person name="Coughlan A.Y."/>
            <person name="Deshpande S."/>
            <person name="Douglass A.P."/>
            <person name="Hanson S.J."/>
            <person name="Klenk H.-P."/>
            <person name="LaButti K.M."/>
            <person name="Lapidus A."/>
            <person name="Lindquist E.A."/>
            <person name="Lipzen A.M."/>
            <person name="Meier-Kolthoff J.P."/>
            <person name="Ohm R.A."/>
            <person name="Otillar R.P."/>
            <person name="Pangilinan J.L."/>
            <person name="Peng Y."/>
            <person name="Rokas A."/>
            <person name="Rosa C.A."/>
            <person name="Scheuner C."/>
            <person name="Sibirny A.A."/>
            <person name="Slot J.C."/>
            <person name="Stielow J.B."/>
            <person name="Sun H."/>
            <person name="Kurtzman C.P."/>
            <person name="Blackwell M."/>
            <person name="Grigoriev I.V."/>
            <person name="Jeffries T.W."/>
        </authorList>
    </citation>
    <scope>NUCLEOTIDE SEQUENCE [LARGE SCALE GENOMIC DNA]</scope>
    <source>
        <strain evidence="5 6">DSM 6958</strain>
    </source>
</reference>
<name>A0A1E3PI18_9ASCO</name>
<dbReference type="Gene3D" id="2.60.40.1970">
    <property type="entry name" value="YEATS domain"/>
    <property type="match status" value="1"/>
</dbReference>
<dbReference type="Pfam" id="PF17035">
    <property type="entry name" value="BET"/>
    <property type="match status" value="1"/>
</dbReference>
<accession>A0A1E3PI18</accession>
<protein>
    <submittedName>
        <fullName evidence="5">SAS complex, SAS5 subunit/transcription initiation factor IID, subunit 14</fullName>
    </submittedName>
</protein>
<dbReference type="OrthoDB" id="1741717at2759"/>
<organism evidence="5 6">
    <name type="scientific">Nadsonia fulvescens var. elongata DSM 6958</name>
    <dbReference type="NCBI Taxonomy" id="857566"/>
    <lineage>
        <taxon>Eukaryota</taxon>
        <taxon>Fungi</taxon>
        <taxon>Dikarya</taxon>
        <taxon>Ascomycota</taxon>
        <taxon>Saccharomycotina</taxon>
        <taxon>Dipodascomycetes</taxon>
        <taxon>Dipodascales</taxon>
        <taxon>Dipodascales incertae sedis</taxon>
        <taxon>Nadsonia</taxon>
    </lineage>
</organism>
<gene>
    <name evidence="5" type="ORF">NADFUDRAFT_47237</name>
</gene>
<dbReference type="InterPro" id="IPR005033">
    <property type="entry name" value="YEATS"/>
</dbReference>
<dbReference type="GO" id="GO:0000785">
    <property type="term" value="C:chromatin"/>
    <property type="evidence" value="ECO:0007669"/>
    <property type="project" value="UniProtKB-ARBA"/>
</dbReference>
<proteinExistence type="predicted"/>
<dbReference type="Pfam" id="PF03366">
    <property type="entry name" value="YEATS"/>
    <property type="match status" value="1"/>
</dbReference>
<evidence type="ECO:0000313" key="5">
    <source>
        <dbReference type="EMBL" id="ODQ64592.1"/>
    </source>
</evidence>
<dbReference type="InterPro" id="IPR038336">
    <property type="entry name" value="NET_sf"/>
</dbReference>
<evidence type="ECO:0000256" key="3">
    <source>
        <dbReference type="SAM" id="MobiDB-lite"/>
    </source>
</evidence>
<feature type="region of interest" description="Disordered" evidence="3">
    <location>
        <begin position="138"/>
        <end position="251"/>
    </location>
</feature>
<evidence type="ECO:0000259" key="4">
    <source>
        <dbReference type="PROSITE" id="PS51037"/>
    </source>
</evidence>
<dbReference type="CDD" id="cd16905">
    <property type="entry name" value="YEATS_Taf14_like"/>
    <property type="match status" value="1"/>
</dbReference>
<keyword evidence="6" id="KW-1185">Reference proteome</keyword>
<evidence type="ECO:0000313" key="6">
    <source>
        <dbReference type="Proteomes" id="UP000095009"/>
    </source>
</evidence>